<evidence type="ECO:0000313" key="3">
    <source>
        <dbReference type="EMBL" id="ETR73781.1"/>
    </source>
</evidence>
<dbReference type="Pfam" id="PF13181">
    <property type="entry name" value="TPR_8"/>
    <property type="match status" value="1"/>
</dbReference>
<dbReference type="SUPFAM" id="SSF48452">
    <property type="entry name" value="TPR-like"/>
    <property type="match status" value="2"/>
</dbReference>
<evidence type="ECO:0000256" key="1">
    <source>
        <dbReference type="PROSITE-ProRule" id="PRU00339"/>
    </source>
</evidence>
<dbReference type="PROSITE" id="PS51257">
    <property type="entry name" value="PROKAR_LIPOPROTEIN"/>
    <property type="match status" value="1"/>
</dbReference>
<dbReference type="AlphaFoldDB" id="A0A1V1PFW2"/>
<feature type="chain" id="PRO_5010711050" description="TPR repeat-containing protein" evidence="2">
    <location>
        <begin position="20"/>
        <end position="378"/>
    </location>
</feature>
<name>A0A1V1PFW2_9BACT</name>
<dbReference type="SMART" id="SM00028">
    <property type="entry name" value="TPR"/>
    <property type="match status" value="6"/>
</dbReference>
<dbReference type="PROSITE" id="PS50005">
    <property type="entry name" value="TPR"/>
    <property type="match status" value="1"/>
</dbReference>
<sequence>MKYVSKAIVFLLFFSACMAHESAEQQQWKVLNQKAYACLKSGKLYQGVEWMEESCEYATKNFGENHPDTLTSINNLILFYVKQGRKSDIVPLYKKLITGAKVTFGDKHPFTLTSIERLANLYISLGNLNEAAQRYEELLEIKTNALGKDHPHILKILINLAALHSGLKHMDHAESFYLKIINFKPSIQKNHPEIIKARLNARADLARMYESIDQPELAEKQYQYLYQYYSQTEGEQHDATLRSLQDLAQHYSLNKNDPKALNLFEKGYEICKANRKDTDPIYFVFQKNRAILYIRLNKGAAAEQPIQKAYEKSVDLYGQTDANTIMLLYYIGIQHEKMGRTQQAKECLERALDQSRSIFGPSHLLTETIDSHLRMKNK</sequence>
<proteinExistence type="predicted"/>
<dbReference type="PANTHER" id="PTHR46082:SF6">
    <property type="entry name" value="AAA+ ATPASE DOMAIN-CONTAINING PROTEIN-RELATED"/>
    <property type="match status" value="1"/>
</dbReference>
<protein>
    <recommendedName>
        <fullName evidence="5">TPR repeat-containing protein</fullName>
    </recommendedName>
</protein>
<dbReference type="InterPro" id="IPR019734">
    <property type="entry name" value="TPR_rpt"/>
</dbReference>
<dbReference type="Gene3D" id="1.25.40.10">
    <property type="entry name" value="Tetratricopeptide repeat domain"/>
    <property type="match status" value="2"/>
</dbReference>
<accession>A0A1V1PFW2</accession>
<keyword evidence="2" id="KW-0732">Signal</keyword>
<dbReference type="EMBL" id="ATBP01000039">
    <property type="protein sequence ID" value="ETR73781.1"/>
    <property type="molecule type" value="Genomic_DNA"/>
</dbReference>
<dbReference type="Pfam" id="PF13424">
    <property type="entry name" value="TPR_12"/>
    <property type="match status" value="2"/>
</dbReference>
<dbReference type="InterPro" id="IPR053137">
    <property type="entry name" value="NLR-like"/>
</dbReference>
<dbReference type="Pfam" id="PF13374">
    <property type="entry name" value="TPR_10"/>
    <property type="match status" value="1"/>
</dbReference>
<keyword evidence="1" id="KW-0802">TPR repeat</keyword>
<dbReference type="PANTHER" id="PTHR46082">
    <property type="entry name" value="ATP/GTP-BINDING PROTEIN-RELATED"/>
    <property type="match status" value="1"/>
</dbReference>
<gene>
    <name evidence="3" type="ORF">OMM_00712</name>
</gene>
<dbReference type="InterPro" id="IPR011990">
    <property type="entry name" value="TPR-like_helical_dom_sf"/>
</dbReference>
<feature type="signal peptide" evidence="2">
    <location>
        <begin position="1"/>
        <end position="19"/>
    </location>
</feature>
<organism evidence="3 4">
    <name type="scientific">Candidatus Magnetoglobus multicellularis str. Araruama</name>
    <dbReference type="NCBI Taxonomy" id="890399"/>
    <lineage>
        <taxon>Bacteria</taxon>
        <taxon>Pseudomonadati</taxon>
        <taxon>Thermodesulfobacteriota</taxon>
        <taxon>Desulfobacteria</taxon>
        <taxon>Desulfobacterales</taxon>
        <taxon>Desulfobacteraceae</taxon>
        <taxon>Candidatus Magnetoglobus</taxon>
    </lineage>
</organism>
<dbReference type="Proteomes" id="UP000189670">
    <property type="component" value="Unassembled WGS sequence"/>
</dbReference>
<comment type="caution">
    <text evidence="3">The sequence shown here is derived from an EMBL/GenBank/DDBJ whole genome shotgun (WGS) entry which is preliminary data.</text>
</comment>
<evidence type="ECO:0000313" key="4">
    <source>
        <dbReference type="Proteomes" id="UP000189670"/>
    </source>
</evidence>
<evidence type="ECO:0000256" key="2">
    <source>
        <dbReference type="SAM" id="SignalP"/>
    </source>
</evidence>
<evidence type="ECO:0008006" key="5">
    <source>
        <dbReference type="Google" id="ProtNLM"/>
    </source>
</evidence>
<reference evidence="4" key="1">
    <citation type="submission" date="2012-11" db="EMBL/GenBank/DDBJ databases">
        <authorList>
            <person name="Lucero-Rivera Y.E."/>
            <person name="Tovar-Ramirez D."/>
        </authorList>
    </citation>
    <scope>NUCLEOTIDE SEQUENCE [LARGE SCALE GENOMIC DNA]</scope>
    <source>
        <strain evidence="4">Araruama</strain>
    </source>
</reference>
<feature type="repeat" description="TPR" evidence="1">
    <location>
        <begin position="112"/>
        <end position="145"/>
    </location>
</feature>